<dbReference type="InterPro" id="IPR015424">
    <property type="entry name" value="PyrdxlP-dep_Trfase"/>
</dbReference>
<evidence type="ECO:0000313" key="3">
    <source>
        <dbReference type="Proteomes" id="UP000003330"/>
    </source>
</evidence>
<dbReference type="SUPFAM" id="SSF53383">
    <property type="entry name" value="PLP-dependent transferases"/>
    <property type="match status" value="1"/>
</dbReference>
<dbReference type="PANTHER" id="PTHR43510">
    <property type="entry name" value="AMINOTRANSFERASE FUNCTION, HYPOTHETICAL (EUROFUNG)"/>
    <property type="match status" value="1"/>
</dbReference>
<comment type="caution">
    <text evidence="2">The sequence shown here is derived from an EMBL/GenBank/DDBJ whole genome shotgun (WGS) entry which is preliminary data.</text>
</comment>
<dbReference type="Gene3D" id="3.40.640.10">
    <property type="entry name" value="Type I PLP-dependent aspartate aminotransferase-like (Major domain)"/>
    <property type="match status" value="1"/>
</dbReference>
<dbReference type="InterPro" id="IPR015422">
    <property type="entry name" value="PyrdxlP-dep_Trfase_small"/>
</dbReference>
<sequence>MELPAFGVEEWLNEKEHLAKYDIAGSSVLALSLEELLTLSGQDPNQFYVDLQSLVLDYGWIEGSMAFKEDVAALYQNQSSDNVLQTNGATGVNLLAIYGLINRDDHVIIQYPGYQQLYDMPRSLGAKVDLWHARAEDR</sequence>
<dbReference type="eggNOG" id="COG0436">
    <property type="taxonomic scope" value="Bacteria"/>
</dbReference>
<name>G5K3X5_9STRE</name>
<dbReference type="Pfam" id="PF00155">
    <property type="entry name" value="Aminotran_1_2"/>
    <property type="match status" value="1"/>
</dbReference>
<dbReference type="AlphaFoldDB" id="G5K3X5"/>
<dbReference type="STRING" id="764299.STRIC_1499"/>
<dbReference type="InterPro" id="IPR004839">
    <property type="entry name" value="Aminotransferase_I/II_large"/>
</dbReference>
<dbReference type="Proteomes" id="UP000003330">
    <property type="component" value="Unassembled WGS sequence"/>
</dbReference>
<evidence type="ECO:0000313" key="2">
    <source>
        <dbReference type="EMBL" id="EHI69754.1"/>
    </source>
</evidence>
<protein>
    <submittedName>
        <fullName evidence="2">Dipeptidase</fullName>
    </submittedName>
</protein>
<dbReference type="EMBL" id="AEUX02000006">
    <property type="protein sequence ID" value="EHI69754.1"/>
    <property type="molecule type" value="Genomic_DNA"/>
</dbReference>
<evidence type="ECO:0000259" key="1">
    <source>
        <dbReference type="Pfam" id="PF00155"/>
    </source>
</evidence>
<dbReference type="InterPro" id="IPR015421">
    <property type="entry name" value="PyrdxlP-dep_Trfase_major"/>
</dbReference>
<gene>
    <name evidence="2" type="ORF">STRIC_1499</name>
</gene>
<organism evidence="2 3">
    <name type="scientific">Streptococcus ictaluri 707-05</name>
    <dbReference type="NCBI Taxonomy" id="764299"/>
    <lineage>
        <taxon>Bacteria</taxon>
        <taxon>Bacillati</taxon>
        <taxon>Bacillota</taxon>
        <taxon>Bacilli</taxon>
        <taxon>Lactobacillales</taxon>
        <taxon>Streptococcaceae</taxon>
        <taxon>Streptococcus</taxon>
    </lineage>
</organism>
<accession>G5K3X5</accession>
<dbReference type="GO" id="GO:0003824">
    <property type="term" value="F:catalytic activity"/>
    <property type="evidence" value="ECO:0007669"/>
    <property type="project" value="UniProtKB-ARBA"/>
</dbReference>
<dbReference type="PANTHER" id="PTHR43510:SF1">
    <property type="entry name" value="AMINOTRANSFERASE FUNCTION, HYPOTHETICAL (EUROFUNG)"/>
    <property type="match status" value="1"/>
</dbReference>
<keyword evidence="3" id="KW-1185">Reference proteome</keyword>
<dbReference type="Gene3D" id="3.90.1150.10">
    <property type="entry name" value="Aspartate Aminotransferase, domain 1"/>
    <property type="match status" value="1"/>
</dbReference>
<proteinExistence type="predicted"/>
<feature type="domain" description="Aminotransferase class I/classII large" evidence="1">
    <location>
        <begin position="53"/>
        <end position="136"/>
    </location>
</feature>
<dbReference type="GO" id="GO:0030170">
    <property type="term" value="F:pyridoxal phosphate binding"/>
    <property type="evidence" value="ECO:0007669"/>
    <property type="project" value="InterPro"/>
</dbReference>
<reference evidence="2 3" key="1">
    <citation type="journal article" date="2014" name="Int. J. Syst. Evol. Microbiol.">
        <title>Phylogenomics and the dynamic genome evolution of the genus Streptococcus.</title>
        <authorList>
            <consortium name="The Broad Institute Genome Sequencing Platform"/>
            <person name="Richards V.P."/>
            <person name="Palmer S.R."/>
            <person name="Pavinski Bitar P.D."/>
            <person name="Qin X."/>
            <person name="Weinstock G.M."/>
            <person name="Highlander S.K."/>
            <person name="Town C.D."/>
            <person name="Burne R.A."/>
            <person name="Stanhope M.J."/>
        </authorList>
    </citation>
    <scope>NUCLEOTIDE SEQUENCE [LARGE SCALE GENOMIC DNA]</scope>
    <source>
        <strain evidence="2 3">707-05</strain>
    </source>
</reference>